<feature type="compositionally biased region" description="Low complexity" evidence="11">
    <location>
        <begin position="323"/>
        <end position="345"/>
    </location>
</feature>
<feature type="region of interest" description="Disordered" evidence="11">
    <location>
        <begin position="640"/>
        <end position="701"/>
    </location>
</feature>
<comment type="subcellular location">
    <subcellularLocation>
        <location evidence="1">Nucleus</location>
    </subcellularLocation>
</comment>
<evidence type="ECO:0000256" key="9">
    <source>
        <dbReference type="PROSITE-ProRule" id="PRU00042"/>
    </source>
</evidence>
<feature type="compositionally biased region" description="Low complexity" evidence="11">
    <location>
        <begin position="470"/>
        <end position="481"/>
    </location>
</feature>
<feature type="region of interest" description="Disordered" evidence="11">
    <location>
        <begin position="323"/>
        <end position="378"/>
    </location>
</feature>
<dbReference type="EMBL" id="CP000501">
    <property type="protein sequence ID" value="ABN68060.2"/>
    <property type="molecule type" value="Genomic_DNA"/>
</dbReference>
<accession>A3LYY2</accession>
<dbReference type="GO" id="GO:0008270">
    <property type="term" value="F:zinc ion binding"/>
    <property type="evidence" value="ECO:0007669"/>
    <property type="project" value="UniProtKB-KW"/>
</dbReference>
<dbReference type="GO" id="GO:0000433">
    <property type="term" value="P:carbon catabolite repression of transcription from RNA polymerase II promoter by glucose"/>
    <property type="evidence" value="ECO:0007669"/>
    <property type="project" value="TreeGrafter"/>
</dbReference>
<feature type="compositionally biased region" description="Low complexity" evidence="11">
    <location>
        <begin position="353"/>
        <end position="378"/>
    </location>
</feature>
<evidence type="ECO:0000256" key="7">
    <source>
        <dbReference type="ARBA" id="ARBA00023163"/>
    </source>
</evidence>
<evidence type="ECO:0000256" key="3">
    <source>
        <dbReference type="ARBA" id="ARBA00022737"/>
    </source>
</evidence>
<dbReference type="InterPro" id="IPR051007">
    <property type="entry name" value="creA/MIG_C2H2-ZnF"/>
</dbReference>
<dbReference type="GO" id="GO:0000978">
    <property type="term" value="F:RNA polymerase II cis-regulatory region sequence-specific DNA binding"/>
    <property type="evidence" value="ECO:0007669"/>
    <property type="project" value="TreeGrafter"/>
</dbReference>
<feature type="compositionally biased region" description="Low complexity" evidence="11">
    <location>
        <begin position="670"/>
        <end position="699"/>
    </location>
</feature>
<dbReference type="STRING" id="322104.A3LYY2"/>
<dbReference type="PANTHER" id="PTHR47428:SF2">
    <property type="entry name" value="ZINC FINGER PROTEIN RSV1"/>
    <property type="match status" value="1"/>
</dbReference>
<evidence type="ECO:0000313" key="13">
    <source>
        <dbReference type="EMBL" id="ABN68060.2"/>
    </source>
</evidence>
<dbReference type="GeneID" id="4840655"/>
<organism evidence="13 14">
    <name type="scientific">Scheffersomyces stipitis (strain ATCC 58785 / CBS 6054 / NBRC 10063 / NRRL Y-11545)</name>
    <name type="common">Yeast</name>
    <name type="synonym">Pichia stipitis</name>
    <dbReference type="NCBI Taxonomy" id="322104"/>
    <lineage>
        <taxon>Eukaryota</taxon>
        <taxon>Fungi</taxon>
        <taxon>Dikarya</taxon>
        <taxon>Ascomycota</taxon>
        <taxon>Saccharomycotina</taxon>
        <taxon>Pichiomycetes</taxon>
        <taxon>Debaryomycetaceae</taxon>
        <taxon>Scheffersomyces</taxon>
    </lineage>
</organism>
<dbReference type="RefSeq" id="XP_001386089.2">
    <property type="nucleotide sequence ID" value="XM_001386052.1"/>
</dbReference>
<dbReference type="eggNOG" id="KOG1721">
    <property type="taxonomic scope" value="Eukaryota"/>
</dbReference>
<keyword evidence="2" id="KW-0479">Metal-binding</keyword>
<feature type="compositionally biased region" description="Low complexity" evidence="11">
    <location>
        <begin position="514"/>
        <end position="523"/>
    </location>
</feature>
<feature type="coiled-coil region" evidence="10">
    <location>
        <begin position="971"/>
        <end position="998"/>
    </location>
</feature>
<keyword evidence="5" id="KW-0862">Zinc</keyword>
<evidence type="ECO:0000259" key="12">
    <source>
        <dbReference type="PROSITE" id="PS50157"/>
    </source>
</evidence>
<feature type="region of interest" description="Disordered" evidence="11">
    <location>
        <begin position="1"/>
        <end position="20"/>
    </location>
</feature>
<evidence type="ECO:0000256" key="10">
    <source>
        <dbReference type="SAM" id="Coils"/>
    </source>
</evidence>
<keyword evidence="4 9" id="KW-0863">Zinc-finger</keyword>
<feature type="domain" description="C2H2-type" evidence="12">
    <location>
        <begin position="928"/>
        <end position="956"/>
    </location>
</feature>
<dbReference type="Gene3D" id="3.30.160.60">
    <property type="entry name" value="Classic Zinc Finger"/>
    <property type="match status" value="2"/>
</dbReference>
<gene>
    <name evidence="13" type="primary">MSN2</name>
    <name evidence="13" type="ORF">PICST_68294</name>
</gene>
<keyword evidence="3" id="KW-0677">Repeat</keyword>
<evidence type="ECO:0000256" key="6">
    <source>
        <dbReference type="ARBA" id="ARBA00023015"/>
    </source>
</evidence>
<feature type="domain" description="C2H2-type" evidence="12">
    <location>
        <begin position="957"/>
        <end position="984"/>
    </location>
</feature>
<evidence type="ECO:0000313" key="14">
    <source>
        <dbReference type="Proteomes" id="UP000002258"/>
    </source>
</evidence>
<name>A3LYY2_PICST</name>
<feature type="compositionally biased region" description="Polar residues" evidence="11">
    <location>
        <begin position="482"/>
        <end position="493"/>
    </location>
</feature>
<dbReference type="OrthoDB" id="654211at2759"/>
<dbReference type="PROSITE" id="PS50157">
    <property type="entry name" value="ZINC_FINGER_C2H2_2"/>
    <property type="match status" value="2"/>
</dbReference>
<feature type="region of interest" description="Disordered" evidence="11">
    <location>
        <begin position="446"/>
        <end position="530"/>
    </location>
</feature>
<evidence type="ECO:0000256" key="2">
    <source>
        <dbReference type="ARBA" id="ARBA00022723"/>
    </source>
</evidence>
<keyword evidence="10" id="KW-0175">Coiled coil</keyword>
<dbReference type="PANTHER" id="PTHR47428">
    <property type="entry name" value="REGULATORY PROTEIN MIG1-RELATED"/>
    <property type="match status" value="1"/>
</dbReference>
<dbReference type="SMART" id="SM00355">
    <property type="entry name" value="ZnF_C2H2"/>
    <property type="match status" value="2"/>
</dbReference>
<sequence>MDNDSDIYQYSSEPSQRYGYQDGETFDFQTIQENHHDVKDSEIVHSDIEENLNRDLENGGLSNGKTLNHTSSNNTINNSINNYNNNIKNINNNSMSSHNNTNTINNTNNYNNNNVSNTINSTDYESIFALNSFGLPSNALFGGTDPSNIVYRPNNMISNLESPENFPGVDFEHAAENQNQANVSFSMPGAFHDGDNMDLDESPPFTIESETYYDPHIESTSINHETESLFKANGNANTNVGNTLLAPQQRTPTQRIESSFSPFDNSSRVSSFRVENGNGINPNGGFVFNHVTTNADNGVNQSGPVLGSVDNYYSNINGNSNANNIGNTNNSSGSKNGNDNSNSNGNGNGNGNGNFNNNNINNTTPNSHNTNSVYNTNNGNYLSVHSNITGNAFSNASLGQNSNNNFYNELSPITTTTSLTPSISSVHSTQPSFFSAHQFLTRNSLDQGPPTHLVSSSFDLFNKGRPSMDSQQSSSRRNPSSGRYTSFTNSLTNMIPFMGDRNQRSPISGPPSPQSQNSSSFMSQPPPQQPRHLIRSIFKSNSAPNNVQAANDELTNAFVIDESSDPFVSGSGNTEDFLMMSPTKEEPELEAIDVSVQPKKAKRSKRSLFTRFKGPSVKQEPIDENEMLMIDEFAVKEGENLDNSTSTSGPFQPTSISRTPSTATGNFLDSASSSNTSHNQSQSQLLPQSQTQPQNPQSQEPDYASLFENVGKRKIVNTSSYRKSKTKVKNEDGTTSNNSNSTVENSPILNVSLGNKKIKTDSEIGSGNNSGHTTEKSSLHNLRLSHQRSNQSSGNNISVKEEYSDRGSVGGMSSKSNTSKDNRLHPQSSEEVDISDDESTTSTTASSNFATASKRILGSKLMKKKTSPVKMPVATVINKGVEVEVDLKSLDLPPNTQIFPTSIINSKNRTRGRKENKEADMVDSTKIYLCNYCSRRFKRQEHLKRHFRSLHTFEKPYDCTICNKKFSRSDNLNQHLKIHKQEEEAAALEKELLEQGSMAKTKVEDELME</sequence>
<feature type="compositionally biased region" description="Acidic residues" evidence="11">
    <location>
        <begin position="830"/>
        <end position="839"/>
    </location>
</feature>
<feature type="compositionally biased region" description="Polar residues" evidence="11">
    <location>
        <begin position="743"/>
        <end position="753"/>
    </location>
</feature>
<proteinExistence type="predicted"/>
<keyword evidence="8" id="KW-0539">Nucleus</keyword>
<dbReference type="GO" id="GO:0005634">
    <property type="term" value="C:nucleus"/>
    <property type="evidence" value="ECO:0007669"/>
    <property type="project" value="UniProtKB-SubCell"/>
</dbReference>
<dbReference type="KEGG" id="pic:PICST_68294"/>
<dbReference type="SUPFAM" id="SSF57667">
    <property type="entry name" value="beta-beta-alpha zinc fingers"/>
    <property type="match status" value="1"/>
</dbReference>
<feature type="compositionally biased region" description="Polar residues" evidence="11">
    <location>
        <begin position="641"/>
        <end position="669"/>
    </location>
</feature>
<feature type="region of interest" description="Disordered" evidence="11">
    <location>
        <begin position="717"/>
        <end position="846"/>
    </location>
</feature>
<dbReference type="OMA" id="SFFSAHQ"/>
<evidence type="ECO:0000256" key="11">
    <source>
        <dbReference type="SAM" id="MobiDB-lite"/>
    </source>
</evidence>
<feature type="compositionally biased region" description="Polar residues" evidence="11">
    <location>
        <begin position="787"/>
        <end position="798"/>
    </location>
</feature>
<evidence type="ECO:0000256" key="1">
    <source>
        <dbReference type="ARBA" id="ARBA00004123"/>
    </source>
</evidence>
<dbReference type="InParanoid" id="A3LYY2"/>
<keyword evidence="6" id="KW-0805">Transcription regulation</keyword>
<protein>
    <submittedName>
        <fullName evidence="13">Zf-C2H2 Zinc finger, C2H2 type</fullName>
    </submittedName>
</protein>
<reference evidence="13 14" key="1">
    <citation type="journal article" date="2007" name="Nat. Biotechnol.">
        <title>Genome sequence of the lignocellulose-bioconverting and xylose-fermenting yeast Pichia stipitis.</title>
        <authorList>
            <person name="Jeffries T.W."/>
            <person name="Grigoriev I.V."/>
            <person name="Grimwood J."/>
            <person name="Laplaza J.M."/>
            <person name="Aerts A."/>
            <person name="Salamov A."/>
            <person name="Schmutz J."/>
            <person name="Lindquist E."/>
            <person name="Dehal P."/>
            <person name="Shapiro H."/>
            <person name="Jin Y.S."/>
            <person name="Passoth V."/>
            <person name="Richardson P.M."/>
        </authorList>
    </citation>
    <scope>NUCLEOTIDE SEQUENCE [LARGE SCALE GENOMIC DNA]</scope>
    <source>
        <strain evidence="14">ATCC 58785 / CBS 6054 / NBRC 10063 / NRRL Y-11545</strain>
    </source>
</reference>
<evidence type="ECO:0000256" key="5">
    <source>
        <dbReference type="ARBA" id="ARBA00022833"/>
    </source>
</evidence>
<dbReference type="Pfam" id="PF00096">
    <property type="entry name" value="zf-C2H2"/>
    <property type="match status" value="2"/>
</dbReference>
<evidence type="ECO:0000256" key="4">
    <source>
        <dbReference type="ARBA" id="ARBA00022771"/>
    </source>
</evidence>
<dbReference type="GO" id="GO:0005737">
    <property type="term" value="C:cytoplasm"/>
    <property type="evidence" value="ECO:0007669"/>
    <property type="project" value="TreeGrafter"/>
</dbReference>
<keyword evidence="7" id="KW-0804">Transcription</keyword>
<keyword evidence="14" id="KW-1185">Reference proteome</keyword>
<dbReference type="PROSITE" id="PS00028">
    <property type="entry name" value="ZINC_FINGER_C2H2_1"/>
    <property type="match status" value="2"/>
</dbReference>
<dbReference type="InterPro" id="IPR013087">
    <property type="entry name" value="Znf_C2H2_type"/>
</dbReference>
<dbReference type="FunFam" id="3.30.160.60:FF:001666">
    <property type="entry name" value="MDS1 and EVI1 complex locus"/>
    <property type="match status" value="1"/>
</dbReference>
<dbReference type="Proteomes" id="UP000002258">
    <property type="component" value="Chromosome 7"/>
</dbReference>
<dbReference type="AlphaFoldDB" id="A3LYY2"/>
<feature type="compositionally biased region" description="Polar residues" evidence="11">
    <location>
        <begin position="763"/>
        <end position="772"/>
    </location>
</feature>
<feature type="compositionally biased region" description="Polar residues" evidence="11">
    <location>
        <begin position="1"/>
        <end position="15"/>
    </location>
</feature>
<evidence type="ECO:0000256" key="8">
    <source>
        <dbReference type="ARBA" id="ARBA00023242"/>
    </source>
</evidence>
<dbReference type="HOGENOM" id="CLU_320537_0_0_1"/>
<dbReference type="InterPro" id="IPR036236">
    <property type="entry name" value="Znf_C2H2_sf"/>
</dbReference>